<dbReference type="Proteomes" id="UP000294513">
    <property type="component" value="Unassembled WGS sequence"/>
</dbReference>
<name>A0A4R5CJX3_9ACTN</name>
<evidence type="ECO:0000313" key="2">
    <source>
        <dbReference type="Proteomes" id="UP000294513"/>
    </source>
</evidence>
<evidence type="ECO:0000313" key="1">
    <source>
        <dbReference type="EMBL" id="TDD97722.1"/>
    </source>
</evidence>
<dbReference type="RefSeq" id="WP_131888882.1">
    <property type="nucleotide sequence ID" value="NZ_SMKU01000002.1"/>
</dbReference>
<dbReference type="EMBL" id="SMKU01000002">
    <property type="protein sequence ID" value="TDD97722.1"/>
    <property type="molecule type" value="Genomic_DNA"/>
</dbReference>
<keyword evidence="2" id="KW-1185">Reference proteome</keyword>
<accession>A0A4R5CJX3</accession>
<organism evidence="1 2">
    <name type="scientific">Actinomadura rubrisoli</name>
    <dbReference type="NCBI Taxonomy" id="2530368"/>
    <lineage>
        <taxon>Bacteria</taxon>
        <taxon>Bacillati</taxon>
        <taxon>Actinomycetota</taxon>
        <taxon>Actinomycetes</taxon>
        <taxon>Streptosporangiales</taxon>
        <taxon>Thermomonosporaceae</taxon>
        <taxon>Actinomadura</taxon>
    </lineage>
</organism>
<gene>
    <name evidence="1" type="ORF">E1298_01410</name>
</gene>
<reference evidence="1 2" key="1">
    <citation type="submission" date="2019-03" db="EMBL/GenBank/DDBJ databases">
        <title>Draft genome sequences of novel Actinobacteria.</title>
        <authorList>
            <person name="Sahin N."/>
            <person name="Ay H."/>
            <person name="Saygin H."/>
        </authorList>
    </citation>
    <scope>NUCLEOTIDE SEQUENCE [LARGE SCALE GENOMIC DNA]</scope>
    <source>
        <strain evidence="1 2">H3C3</strain>
    </source>
</reference>
<sequence>MASLLIIRRGADIVGQCDAVCYDATQPECVCKACMGRNHGVGLEQAIVNTRALVAEWDQRGDVYELDDAVQHTPLFPLPQEHA</sequence>
<proteinExistence type="predicted"/>
<dbReference type="AlphaFoldDB" id="A0A4R5CJX3"/>
<dbReference type="OrthoDB" id="581550at2"/>
<protein>
    <submittedName>
        <fullName evidence="1">Uncharacterized protein</fullName>
    </submittedName>
</protein>
<comment type="caution">
    <text evidence="1">The sequence shown here is derived from an EMBL/GenBank/DDBJ whole genome shotgun (WGS) entry which is preliminary data.</text>
</comment>